<dbReference type="RefSeq" id="WP_238468905.1">
    <property type="nucleotide sequence ID" value="NZ_JAKLJA010000081.1"/>
</dbReference>
<gene>
    <name evidence="2" type="ORF">L5014_37455</name>
</gene>
<name>A0A9X1UPG1_9BURK</name>
<dbReference type="InterPro" id="IPR001853">
    <property type="entry name" value="DSBA-like_thioredoxin_dom"/>
</dbReference>
<comment type="caution">
    <text evidence="2">The sequence shown here is derived from an EMBL/GenBank/DDBJ whole genome shotgun (WGS) entry which is preliminary data.</text>
</comment>
<evidence type="ECO:0000259" key="1">
    <source>
        <dbReference type="Pfam" id="PF01323"/>
    </source>
</evidence>
<dbReference type="PANTHER" id="PTHR13887:SF41">
    <property type="entry name" value="THIOREDOXIN SUPERFAMILY PROTEIN"/>
    <property type="match status" value="1"/>
</dbReference>
<dbReference type="Gene3D" id="3.40.30.10">
    <property type="entry name" value="Glutaredoxin"/>
    <property type="match status" value="1"/>
</dbReference>
<sequence length="228" mass="24835">MTHSLSPASPGSPARLLRVDFHFDFICPWCLIGKRNLEAAIAALEARQPHMSVQVVWHPLELLPHTPPGGLPYEAFYLARLGSAQAVAQRRAQVRQAAHSAGVELAFERIRVMPNTAAAHELVARATDKDGERGRGLQAELIERLFSAYFVEGEDIGDAPTLSRIARAYGVDDAAPAPRVDGASLRVDGVPFFVFEGRYAVSGAQPPQVLVDAMLRAVELAQEREHEA</sequence>
<feature type="domain" description="DSBA-like thioredoxin" evidence="1">
    <location>
        <begin position="18"/>
        <end position="175"/>
    </location>
</feature>
<reference evidence="2" key="1">
    <citation type="submission" date="2022-01" db="EMBL/GenBank/DDBJ databases">
        <title>Genome sequence and assembly of Parabukholderia sp. RG36.</title>
        <authorList>
            <person name="Chhetri G."/>
        </authorList>
    </citation>
    <scope>NUCLEOTIDE SEQUENCE</scope>
    <source>
        <strain evidence="2">RG36</strain>
    </source>
</reference>
<dbReference type="PANTHER" id="PTHR13887">
    <property type="entry name" value="GLUTATHIONE S-TRANSFERASE KAPPA"/>
    <property type="match status" value="1"/>
</dbReference>
<dbReference type="SUPFAM" id="SSF52833">
    <property type="entry name" value="Thioredoxin-like"/>
    <property type="match status" value="1"/>
</dbReference>
<dbReference type="GO" id="GO:0016491">
    <property type="term" value="F:oxidoreductase activity"/>
    <property type="evidence" value="ECO:0007669"/>
    <property type="project" value="InterPro"/>
</dbReference>
<organism evidence="2 3">
    <name type="scientific">Paraburkholderia tagetis</name>
    <dbReference type="NCBI Taxonomy" id="2913261"/>
    <lineage>
        <taxon>Bacteria</taxon>
        <taxon>Pseudomonadati</taxon>
        <taxon>Pseudomonadota</taxon>
        <taxon>Betaproteobacteria</taxon>
        <taxon>Burkholderiales</taxon>
        <taxon>Burkholderiaceae</taxon>
        <taxon>Paraburkholderia</taxon>
    </lineage>
</organism>
<evidence type="ECO:0000313" key="2">
    <source>
        <dbReference type="EMBL" id="MCG5078937.1"/>
    </source>
</evidence>
<dbReference type="InterPro" id="IPR036249">
    <property type="entry name" value="Thioredoxin-like_sf"/>
</dbReference>
<dbReference type="AlphaFoldDB" id="A0A9X1UPG1"/>
<evidence type="ECO:0000313" key="3">
    <source>
        <dbReference type="Proteomes" id="UP001139308"/>
    </source>
</evidence>
<protein>
    <submittedName>
        <fullName evidence="2">DsbA family oxidoreductase</fullName>
    </submittedName>
</protein>
<keyword evidence="3" id="KW-1185">Reference proteome</keyword>
<dbReference type="Pfam" id="PF01323">
    <property type="entry name" value="DSBA"/>
    <property type="match status" value="1"/>
</dbReference>
<dbReference type="EMBL" id="JAKLJA010000081">
    <property type="protein sequence ID" value="MCG5078937.1"/>
    <property type="molecule type" value="Genomic_DNA"/>
</dbReference>
<dbReference type="Proteomes" id="UP001139308">
    <property type="component" value="Unassembled WGS sequence"/>
</dbReference>
<dbReference type="CDD" id="cd03024">
    <property type="entry name" value="DsbA_FrnE"/>
    <property type="match status" value="1"/>
</dbReference>
<proteinExistence type="predicted"/>
<accession>A0A9X1UPG1</accession>